<keyword evidence="1" id="KW-1133">Transmembrane helix</keyword>
<dbReference type="Gene3D" id="2.170.120.40">
    <property type="entry name" value="YbbR-like domain"/>
    <property type="match status" value="2"/>
</dbReference>
<keyword evidence="1" id="KW-0812">Transmembrane</keyword>
<dbReference type="STRING" id="1216932.CM240_2407"/>
<reference evidence="2 3" key="1">
    <citation type="submission" date="2013-11" db="EMBL/GenBank/DDBJ databases">
        <title>Complete genome sequence of Clostridum sp. M2/40.</title>
        <authorList>
            <person name="Wibberg D."/>
            <person name="Puehler A."/>
            <person name="Schlueter A."/>
        </authorList>
    </citation>
    <scope>NUCLEOTIDE SEQUENCE [LARGE SCALE GENOMIC DNA]</scope>
    <source>
        <strain evidence="3">M2/40</strain>
    </source>
</reference>
<dbReference type="Pfam" id="PF07949">
    <property type="entry name" value="YbbR"/>
    <property type="match status" value="3"/>
</dbReference>
<dbReference type="RefSeq" id="WP_044039343.1">
    <property type="nucleotide sequence ID" value="NZ_HG917868.1"/>
</dbReference>
<keyword evidence="3" id="KW-1185">Reference proteome</keyword>
<dbReference type="PATRIC" id="fig|1216932.3.peg.2385"/>
<dbReference type="Gene3D" id="2.170.120.30">
    <property type="match status" value="2"/>
</dbReference>
<dbReference type="eggNOG" id="COG4856">
    <property type="taxonomic scope" value="Bacteria"/>
</dbReference>
<dbReference type="Proteomes" id="UP000019426">
    <property type="component" value="Chromosome M2/40_rep1"/>
</dbReference>
<evidence type="ECO:0000313" key="3">
    <source>
        <dbReference type="Proteomes" id="UP000019426"/>
    </source>
</evidence>
<protein>
    <submittedName>
        <fullName evidence="2">Putative membrane protein</fullName>
    </submittedName>
</protein>
<sequence>MDRDKRKEGLIKLGCILVSFFLWIMVSSSNDPIKTTAVKNVKVKVVEGDALKNASLVMLSNNEFYVDVTIRGASTDVYSVKASDFSLQVDLNKNSLKAGNNRLPIEIKKKPENVAIQKQDNLYIDLNLDSIITKKFSVVLNIEGTGNKEGKILNEPYFDVSEVTVKGPSTIVNTINKVEAVGKYKDITEGGKNTLNIIALDKNNNEVKGIDMDPKQGNVTLTYSKIKSVPIKINTLNNPQDNIRIDNISTNVNEVSISGDEDVLNSIYSINTENIDLSNIKKDTTVQAKLNIPNGVFLVSNNNKISVDVDVTVMIEKEVKATVTAINTSEEFEYQYEPKEVTVKLYGEESKISSINTLIANVDFQNANEDTTELEMVIEPIDGVEITYVDTNKCKVTIKKKESGGQ</sequence>
<dbReference type="PANTHER" id="PTHR37804">
    <property type="entry name" value="CDAA REGULATORY PROTEIN CDAR"/>
    <property type="match status" value="1"/>
</dbReference>
<accession>W6S101</accession>
<dbReference type="AlphaFoldDB" id="W6S101"/>
<dbReference type="PANTHER" id="PTHR37804:SF1">
    <property type="entry name" value="CDAA REGULATORY PROTEIN CDAR"/>
    <property type="match status" value="1"/>
</dbReference>
<keyword evidence="1" id="KW-0472">Membrane</keyword>
<dbReference type="KEGG" id="clt:CM240_2407"/>
<dbReference type="EMBL" id="HG917868">
    <property type="protein sequence ID" value="CDM69544.1"/>
    <property type="molecule type" value="Genomic_DNA"/>
</dbReference>
<dbReference type="InterPro" id="IPR012505">
    <property type="entry name" value="YbbR"/>
</dbReference>
<name>W6S101_9CLOT</name>
<dbReference type="InterPro" id="IPR053154">
    <property type="entry name" value="c-di-AMP_regulator"/>
</dbReference>
<feature type="transmembrane region" description="Helical" evidence="1">
    <location>
        <begin position="9"/>
        <end position="26"/>
    </location>
</feature>
<dbReference type="OrthoDB" id="2111604at2"/>
<dbReference type="HOGENOM" id="CLU_039811_4_0_9"/>
<evidence type="ECO:0000256" key="1">
    <source>
        <dbReference type="SAM" id="Phobius"/>
    </source>
</evidence>
<evidence type="ECO:0000313" key="2">
    <source>
        <dbReference type="EMBL" id="CDM69544.1"/>
    </source>
</evidence>
<organism evidence="2 3">
    <name type="scientific">Clostridium bornimense</name>
    <dbReference type="NCBI Taxonomy" id="1216932"/>
    <lineage>
        <taxon>Bacteria</taxon>
        <taxon>Bacillati</taxon>
        <taxon>Bacillota</taxon>
        <taxon>Clostridia</taxon>
        <taxon>Eubacteriales</taxon>
        <taxon>Clostridiaceae</taxon>
        <taxon>Clostridium</taxon>
    </lineage>
</organism>
<gene>
    <name evidence="2" type="ORF">CM240_2407</name>
</gene>
<proteinExistence type="predicted"/>